<reference evidence="3" key="1">
    <citation type="journal article" date="2020" name="Stud. Mycol.">
        <title>101 Dothideomycetes genomes: a test case for predicting lifestyles and emergence of pathogens.</title>
        <authorList>
            <person name="Haridas S."/>
            <person name="Albert R."/>
            <person name="Binder M."/>
            <person name="Bloem J."/>
            <person name="Labutti K."/>
            <person name="Salamov A."/>
            <person name="Andreopoulos B."/>
            <person name="Baker S."/>
            <person name="Barry K."/>
            <person name="Bills G."/>
            <person name="Bluhm B."/>
            <person name="Cannon C."/>
            <person name="Castanera R."/>
            <person name="Culley D."/>
            <person name="Daum C."/>
            <person name="Ezra D."/>
            <person name="Gonzalez J."/>
            <person name="Henrissat B."/>
            <person name="Kuo A."/>
            <person name="Liang C."/>
            <person name="Lipzen A."/>
            <person name="Lutzoni F."/>
            <person name="Magnuson J."/>
            <person name="Mondo S."/>
            <person name="Nolan M."/>
            <person name="Ohm R."/>
            <person name="Pangilinan J."/>
            <person name="Park H.-J."/>
            <person name="Ramirez L."/>
            <person name="Alfaro M."/>
            <person name="Sun H."/>
            <person name="Tritt A."/>
            <person name="Yoshinaga Y."/>
            <person name="Zwiers L.-H."/>
            <person name="Turgeon B."/>
            <person name="Goodwin S."/>
            <person name="Spatafora J."/>
            <person name="Crous P."/>
            <person name="Grigoriev I."/>
        </authorList>
    </citation>
    <scope>NUCLEOTIDE SEQUENCE</scope>
    <source>
        <strain evidence="3">CBS 116005</strain>
    </source>
</reference>
<dbReference type="AlphaFoldDB" id="A0A6G1L9R8"/>
<keyword evidence="2" id="KW-1133">Transmembrane helix</keyword>
<proteinExistence type="predicted"/>
<accession>A0A6G1L9R8</accession>
<feature type="transmembrane region" description="Helical" evidence="2">
    <location>
        <begin position="149"/>
        <end position="168"/>
    </location>
</feature>
<sequence length="169" mass="19073">MHLHAVRRVECTPKTPARARPQRIADLESHKHPLPTTPLSPPTPRPRPQTRTLNMLIHNDLQPPPRNLRLRLRHQHPHTLRRITARGAHLSLQNLQLTRAVVGILARGEQAGVAAGLRAAEAVVGVVEVEALDEELEAGVTGLADCPGFLHFFVFGFLVFFWFFGFFWW</sequence>
<gene>
    <name evidence="3" type="ORF">EJ03DRAFT_91831</name>
</gene>
<protein>
    <submittedName>
        <fullName evidence="3">Uncharacterized protein</fullName>
    </submittedName>
</protein>
<dbReference type="EMBL" id="ML995832">
    <property type="protein sequence ID" value="KAF2769683.1"/>
    <property type="molecule type" value="Genomic_DNA"/>
</dbReference>
<feature type="compositionally biased region" description="Pro residues" evidence="1">
    <location>
        <begin position="35"/>
        <end position="47"/>
    </location>
</feature>
<name>A0A6G1L9R8_9PEZI</name>
<dbReference type="Proteomes" id="UP000799436">
    <property type="component" value="Unassembled WGS sequence"/>
</dbReference>
<evidence type="ECO:0000313" key="3">
    <source>
        <dbReference type="EMBL" id="KAF2769683.1"/>
    </source>
</evidence>
<evidence type="ECO:0000256" key="1">
    <source>
        <dbReference type="SAM" id="MobiDB-lite"/>
    </source>
</evidence>
<evidence type="ECO:0000256" key="2">
    <source>
        <dbReference type="SAM" id="Phobius"/>
    </source>
</evidence>
<evidence type="ECO:0000313" key="4">
    <source>
        <dbReference type="Proteomes" id="UP000799436"/>
    </source>
</evidence>
<feature type="region of interest" description="Disordered" evidence="1">
    <location>
        <begin position="1"/>
        <end position="49"/>
    </location>
</feature>
<keyword evidence="2" id="KW-0472">Membrane</keyword>
<keyword evidence="2" id="KW-0812">Transmembrane</keyword>
<organism evidence="3 4">
    <name type="scientific">Teratosphaeria nubilosa</name>
    <dbReference type="NCBI Taxonomy" id="161662"/>
    <lineage>
        <taxon>Eukaryota</taxon>
        <taxon>Fungi</taxon>
        <taxon>Dikarya</taxon>
        <taxon>Ascomycota</taxon>
        <taxon>Pezizomycotina</taxon>
        <taxon>Dothideomycetes</taxon>
        <taxon>Dothideomycetidae</taxon>
        <taxon>Mycosphaerellales</taxon>
        <taxon>Teratosphaeriaceae</taxon>
        <taxon>Teratosphaeria</taxon>
    </lineage>
</organism>
<keyword evidence="4" id="KW-1185">Reference proteome</keyword>